<dbReference type="CDD" id="cd23837">
    <property type="entry name" value="UBCc_UBE2O"/>
    <property type="match status" value="2"/>
</dbReference>
<dbReference type="Proteomes" id="UP000825729">
    <property type="component" value="Unassembled WGS sequence"/>
</dbReference>
<dbReference type="InterPro" id="IPR016135">
    <property type="entry name" value="UBQ-conjugating_enzyme/RWD"/>
</dbReference>
<feature type="region of interest" description="Disordered" evidence="6">
    <location>
        <begin position="497"/>
        <end position="536"/>
    </location>
</feature>
<feature type="compositionally biased region" description="Polar residues" evidence="6">
    <location>
        <begin position="1185"/>
        <end position="1198"/>
    </location>
</feature>
<dbReference type="EMBL" id="JAINDJ010000005">
    <property type="protein sequence ID" value="KAG9448098.1"/>
    <property type="molecule type" value="Genomic_DNA"/>
</dbReference>
<dbReference type="SUPFAM" id="SSF54495">
    <property type="entry name" value="UBC-like"/>
    <property type="match status" value="2"/>
</dbReference>
<dbReference type="PROSITE" id="PS50127">
    <property type="entry name" value="UBC_2"/>
    <property type="match status" value="2"/>
</dbReference>
<dbReference type="FunFam" id="3.10.110.10:FF:000028">
    <property type="entry name" value="Probable ubiquitin-conjugating enzyme E2 23"/>
    <property type="match status" value="2"/>
</dbReference>
<sequence length="1503" mass="167036">MMSVVLSDSDWDCYSGSSDDEGQDDMESMYGGHAQSILSSLEESIGKIDDFLSFEGGFLPGDIVCSVEHPSGQMGRVVDLDMIVDLEAVSGALIKAVNSKRLLKFRAFASGDYVVCGQWLGKVVKVVDSVTVLFDDGAKCEIRVENPEILEPVSRNSLEDGQYPYYPGQRVRVRLPSMIKCGYKTNQELGVVCHVEVGLVQVNWISCVGVDFSLTGPTPSNLQDPKDLILLACFSYANWQVGDWCLFPFDENGDQEFCIKEQPPHNSEIFSKMYRKSVLKREKPGLDQFFVIVKTKTKVDVIWQDGNYSIGLDAQTLASVDNIGIHEFWPEQFVLKKVLDDNLIFPDVQKVGIVKSMDSKERTVKVKWMPSSPNLVDCNEKHEEEFVSAYELSEHPDFSYCIGDVVVRMGCSENSDGSHPNHGEVHEKRCSSQINNMGIVRGSLGNEHLGGPKENINGNLFRIGIVNGLKDGGVEVKWASGVVSKVAPDEIVGISKPEDVTSSPLSLDDAEAHSPQWMLENDKLSPGLKKEEAADDSGEKLDKDIWDSRAFSLPRAAIGFLANVASSVFGLGLSSSAKSTSFEKLGKSYLDIEDLPSTASSTEISGQTVLKQAGEELLFASISGKSGAFKLFDTVGDYSDHHFVDATSHNAVLSQVKRGWLKKVHQEWQILERDLPDTIYVRVCEERMDLMRAAIVGTPGTPYHDGLFFFDIFFPPDYPNEPPLVHYNSGGLRLNPNLYESGRVCLSLLKTWNGTGTEVWNQDKSTILQVLLSLQALVLNEKPYFNEAGYDRQIGRAEGEKNSTTYNENAFLLSIKTMLYLLRKPPKHFEALVDQHFSNHSHSIFTACEAYMNGASVGRPILLTEADGEVQSSSSTGFRIMLAKLFPKLVSAFVEKGIDCNKFLGQDAKNGLRYRQLFGTTRTVFTAAANMIMKSQSKAFQLLAFSSSSSSSPSRDGLIDSQELLGYGSPATLMTPSCGASSSKKCPEVIDLTSVEVQESRADNRKRKQAVSCDIIEIDEDEVQNEVVIAEEGKNKAIIMGLAEEWHKQVKDALANDLLEFKKEQLSSDPAPSASMEAQDLDYFEKYQEDYADSDEDAYMYSIEEDDDLYSHGNNDDEYEENIDDLYISAQLDAVDLPAGQEASFPWLQHLDAGPSKAVMGASSSQLGQSSCKQKKQQQEVQMQHGTESSNVQNSNRQTEFEKNEKDGESEVQQKFNLFKRFDTVSDFSDHHYSDPNVSHKKSSCGGLLAKKAPKNWSKTIQNEWKLLEKDLPDTIFVRVYEERLDLLRAVIVGAAGTPYHDGLFFFDVCFPSDYPKVPPLVYYYSGGLRLNPNLYNCGKVCLSLLNTWHGNKDERWTPGKSTMLQVLLSIQALVLNAKPYFNEPGWAPEAGQPHGEKKALDYNESTFILSCKTMMYALRRPPKHFEDFVAGHFQLRSHAILQSCKAYMDGAQVGCLVSGGIQDVDEGDKSCSVKFRTAVQEIFPKLIKAFTDNGSDCSKFIS</sequence>
<name>A0AAV7ELI9_ARIFI</name>
<evidence type="ECO:0000256" key="6">
    <source>
        <dbReference type="SAM" id="MobiDB-lite"/>
    </source>
</evidence>
<protein>
    <recommendedName>
        <fullName evidence="1">E2 ubiquitin-conjugating enzyme</fullName>
        <ecNumber evidence="1">2.3.2.23</ecNumber>
    </recommendedName>
</protein>
<feature type="compositionally biased region" description="Basic and acidic residues" evidence="6">
    <location>
        <begin position="1199"/>
        <end position="1209"/>
    </location>
</feature>
<feature type="compositionally biased region" description="Low complexity" evidence="6">
    <location>
        <begin position="1163"/>
        <end position="1172"/>
    </location>
</feature>
<gene>
    <name evidence="8" type="ORF">H6P81_014226</name>
</gene>
<evidence type="ECO:0000259" key="7">
    <source>
        <dbReference type="PROSITE" id="PS50127"/>
    </source>
</evidence>
<evidence type="ECO:0000256" key="1">
    <source>
        <dbReference type="ARBA" id="ARBA00012486"/>
    </source>
</evidence>
<dbReference type="GO" id="GO:0005524">
    <property type="term" value="F:ATP binding"/>
    <property type="evidence" value="ECO:0007669"/>
    <property type="project" value="UniProtKB-KW"/>
</dbReference>
<dbReference type="PANTHER" id="PTHR46116:SF15">
    <property type="entry name" value="(E3-INDEPENDENT) E2 UBIQUITIN-CONJUGATING ENZYME"/>
    <property type="match status" value="1"/>
</dbReference>
<evidence type="ECO:0000313" key="9">
    <source>
        <dbReference type="Proteomes" id="UP000825729"/>
    </source>
</evidence>
<feature type="region of interest" description="Disordered" evidence="6">
    <location>
        <begin position="1"/>
        <end position="26"/>
    </location>
</feature>
<evidence type="ECO:0000256" key="4">
    <source>
        <dbReference type="ARBA" id="ARBA00022786"/>
    </source>
</evidence>
<keyword evidence="9" id="KW-1185">Reference proteome</keyword>
<comment type="caution">
    <text evidence="8">The sequence shown here is derived from an EMBL/GenBank/DDBJ whole genome shotgun (WGS) entry which is preliminary data.</text>
</comment>
<organism evidence="8 9">
    <name type="scientific">Aristolochia fimbriata</name>
    <name type="common">White veined hardy Dutchman's pipe vine</name>
    <dbReference type="NCBI Taxonomy" id="158543"/>
    <lineage>
        <taxon>Eukaryota</taxon>
        <taxon>Viridiplantae</taxon>
        <taxon>Streptophyta</taxon>
        <taxon>Embryophyta</taxon>
        <taxon>Tracheophyta</taxon>
        <taxon>Spermatophyta</taxon>
        <taxon>Magnoliopsida</taxon>
        <taxon>Magnoliidae</taxon>
        <taxon>Piperales</taxon>
        <taxon>Aristolochiaceae</taxon>
        <taxon>Aristolochia</taxon>
    </lineage>
</organism>
<feature type="domain" description="UBC core" evidence="7">
    <location>
        <begin position="1256"/>
        <end position="1414"/>
    </location>
</feature>
<dbReference type="EC" id="2.3.2.23" evidence="1"/>
<keyword evidence="3" id="KW-0547">Nucleotide-binding</keyword>
<dbReference type="SMART" id="SM00212">
    <property type="entry name" value="UBCc"/>
    <property type="match status" value="2"/>
</dbReference>
<dbReference type="Pfam" id="PF23043">
    <property type="entry name" value="SH3-B_UBE2O"/>
    <property type="match status" value="1"/>
</dbReference>
<feature type="region of interest" description="Disordered" evidence="6">
    <location>
        <begin position="1158"/>
        <end position="1210"/>
    </location>
</feature>
<proteinExistence type="predicted"/>
<evidence type="ECO:0000313" key="8">
    <source>
        <dbReference type="EMBL" id="KAG9448098.1"/>
    </source>
</evidence>
<keyword evidence="2" id="KW-0808">Transferase</keyword>
<evidence type="ECO:0000256" key="2">
    <source>
        <dbReference type="ARBA" id="ARBA00022679"/>
    </source>
</evidence>
<evidence type="ECO:0000256" key="5">
    <source>
        <dbReference type="ARBA" id="ARBA00022840"/>
    </source>
</evidence>
<dbReference type="GO" id="GO:0061631">
    <property type="term" value="F:ubiquitin conjugating enzyme activity"/>
    <property type="evidence" value="ECO:0007669"/>
    <property type="project" value="UniProtKB-EC"/>
</dbReference>
<dbReference type="InterPro" id="IPR000608">
    <property type="entry name" value="UBC"/>
</dbReference>
<dbReference type="InterPro" id="IPR057735">
    <property type="entry name" value="UBE2O-like_tSH3-B"/>
</dbReference>
<feature type="domain" description="UBC core" evidence="7">
    <location>
        <begin position="659"/>
        <end position="819"/>
    </location>
</feature>
<feature type="compositionally biased region" description="Basic and acidic residues" evidence="6">
    <location>
        <begin position="520"/>
        <end position="536"/>
    </location>
</feature>
<keyword evidence="5" id="KW-0067">ATP-binding</keyword>
<dbReference type="Pfam" id="PF00179">
    <property type="entry name" value="UQ_con"/>
    <property type="match status" value="2"/>
</dbReference>
<reference evidence="8 9" key="1">
    <citation type="submission" date="2021-07" db="EMBL/GenBank/DDBJ databases">
        <title>The Aristolochia fimbriata genome: insights into angiosperm evolution, floral development and chemical biosynthesis.</title>
        <authorList>
            <person name="Jiao Y."/>
        </authorList>
    </citation>
    <scope>NUCLEOTIDE SEQUENCE [LARGE SCALE GENOMIC DNA]</scope>
    <source>
        <strain evidence="8">IBCAS-2021</strain>
        <tissue evidence="8">Leaf</tissue>
    </source>
</reference>
<dbReference type="Pfam" id="PF23046">
    <property type="entry name" value="tSH3-B_UBE2O"/>
    <property type="match status" value="1"/>
</dbReference>
<evidence type="ECO:0000256" key="3">
    <source>
        <dbReference type="ARBA" id="ARBA00022741"/>
    </source>
</evidence>
<dbReference type="Gene3D" id="3.10.110.10">
    <property type="entry name" value="Ubiquitin Conjugating Enzyme"/>
    <property type="match status" value="2"/>
</dbReference>
<keyword evidence="4" id="KW-0833">Ubl conjugation pathway</keyword>
<accession>A0AAV7ELI9</accession>
<dbReference type="InterPro" id="IPR057733">
    <property type="entry name" value="UBE2O-like_SH3-B"/>
</dbReference>
<dbReference type="PANTHER" id="PTHR46116">
    <property type="entry name" value="(E3-INDEPENDENT) E2 UBIQUITIN-CONJUGATING ENZYME"/>
    <property type="match status" value="1"/>
</dbReference>